<feature type="region of interest" description="Disordered" evidence="1">
    <location>
        <begin position="108"/>
        <end position="129"/>
    </location>
</feature>
<dbReference type="SMART" id="SM00567">
    <property type="entry name" value="EZ_HEAT"/>
    <property type="match status" value="3"/>
</dbReference>
<reference evidence="2" key="1">
    <citation type="submission" date="2018-05" db="EMBL/GenBank/DDBJ databases">
        <authorList>
            <person name="Lanie J.A."/>
            <person name="Ng W.-L."/>
            <person name="Kazmierczak K.M."/>
            <person name="Andrzejewski T.M."/>
            <person name="Davidsen T.M."/>
            <person name="Wayne K.J."/>
            <person name="Tettelin H."/>
            <person name="Glass J.I."/>
            <person name="Rusch D."/>
            <person name="Podicherti R."/>
            <person name="Tsui H.-C.T."/>
            <person name="Winkler M.E."/>
        </authorList>
    </citation>
    <scope>NUCLEOTIDE SEQUENCE</scope>
</reference>
<name>A0A381QK99_9ZZZZ</name>
<dbReference type="EMBL" id="UINC01001355">
    <property type="protein sequence ID" value="SUZ78477.1"/>
    <property type="molecule type" value="Genomic_DNA"/>
</dbReference>
<accession>A0A381QK99</accession>
<dbReference type="InterPro" id="IPR011989">
    <property type="entry name" value="ARM-like"/>
</dbReference>
<evidence type="ECO:0000256" key="1">
    <source>
        <dbReference type="SAM" id="MobiDB-lite"/>
    </source>
</evidence>
<gene>
    <name evidence="2" type="ORF">METZ01_LOCUS31331</name>
</gene>
<sequence>VAEPDHPEVADAPTGVARPVGRHVHPDPAPDVEVAARRRRAILVGHNGDAGAARDLLTDPAAPVRAAALSALDRIARTNRADGLTTDELAASLADPAPAVRQRALEVLAGPGRLSDPDQPGGSRRDHDDRATRLLGPLLACLGDTDHSVLEVACWAAGELPEIAEATVDALVEVAGPTRGQGAHEDALCREAAVAALGALGHERGRAAVLGGLEDRPAIRRRAVLALAAFEGDDVEAALKRALGDRDWQVQQAAEDLLGVSRASDGHDTPGLYSTTT</sequence>
<dbReference type="Gene3D" id="1.25.10.10">
    <property type="entry name" value="Leucine-rich Repeat Variant"/>
    <property type="match status" value="2"/>
</dbReference>
<evidence type="ECO:0000313" key="2">
    <source>
        <dbReference type="EMBL" id="SUZ78477.1"/>
    </source>
</evidence>
<protein>
    <recommendedName>
        <fullName evidence="3">HEAT repeat domain-containing protein</fullName>
    </recommendedName>
</protein>
<dbReference type="InterPro" id="IPR016024">
    <property type="entry name" value="ARM-type_fold"/>
</dbReference>
<organism evidence="2">
    <name type="scientific">marine metagenome</name>
    <dbReference type="NCBI Taxonomy" id="408172"/>
    <lineage>
        <taxon>unclassified sequences</taxon>
        <taxon>metagenomes</taxon>
        <taxon>ecological metagenomes</taxon>
    </lineage>
</organism>
<dbReference type="SUPFAM" id="SSF48371">
    <property type="entry name" value="ARM repeat"/>
    <property type="match status" value="1"/>
</dbReference>
<evidence type="ECO:0008006" key="3">
    <source>
        <dbReference type="Google" id="ProtNLM"/>
    </source>
</evidence>
<feature type="non-terminal residue" evidence="2">
    <location>
        <position position="1"/>
    </location>
</feature>
<dbReference type="Pfam" id="PF13646">
    <property type="entry name" value="HEAT_2"/>
    <property type="match status" value="1"/>
</dbReference>
<proteinExistence type="predicted"/>
<dbReference type="InterPro" id="IPR004155">
    <property type="entry name" value="PBS_lyase_HEAT"/>
</dbReference>
<dbReference type="AlphaFoldDB" id="A0A381QK99"/>
<feature type="region of interest" description="Disordered" evidence="1">
    <location>
        <begin position="1"/>
        <end position="32"/>
    </location>
</feature>